<reference evidence="2 3" key="1">
    <citation type="journal article" date="2013" name="Genome Biol.">
        <title>The genome sequence of the most widely cultivated cacao type and its use to identify candidate genes regulating pod color.</title>
        <authorList>
            <person name="Motamayor J.C."/>
            <person name="Mockaitis K."/>
            <person name="Schmutz J."/>
            <person name="Haiminen N."/>
            <person name="Iii D.L."/>
            <person name="Cornejo O."/>
            <person name="Findley S.D."/>
            <person name="Zheng P."/>
            <person name="Utro F."/>
            <person name="Royaert S."/>
            <person name="Saski C."/>
            <person name="Jenkins J."/>
            <person name="Podicheti R."/>
            <person name="Zhao M."/>
            <person name="Scheffler B.E."/>
            <person name="Stack J.C."/>
            <person name="Feltus F.A."/>
            <person name="Mustiga G.M."/>
            <person name="Amores F."/>
            <person name="Phillips W."/>
            <person name="Marelli J.P."/>
            <person name="May G.D."/>
            <person name="Shapiro H."/>
            <person name="Ma J."/>
            <person name="Bustamante C.D."/>
            <person name="Schnell R.J."/>
            <person name="Main D."/>
            <person name="Gilbert D."/>
            <person name="Parida L."/>
            <person name="Kuhn D.N."/>
        </authorList>
    </citation>
    <scope>NUCLEOTIDE SEQUENCE [LARGE SCALE GENOMIC DNA]</scope>
    <source>
        <strain evidence="3">cv. Matina 1-6</strain>
    </source>
</reference>
<dbReference type="SUPFAM" id="SSF54160">
    <property type="entry name" value="Chromo domain-like"/>
    <property type="match status" value="1"/>
</dbReference>
<dbReference type="AlphaFoldDB" id="A0A061FVH9"/>
<accession>A0A061FVH9</accession>
<evidence type="ECO:0000259" key="1">
    <source>
        <dbReference type="Pfam" id="PF24626"/>
    </source>
</evidence>
<dbReference type="PANTHER" id="PTHR46148:SF60">
    <property type="entry name" value="CHROMO DOMAIN-CONTAINING PROTEIN"/>
    <property type="match status" value="1"/>
</dbReference>
<dbReference type="InterPro" id="IPR016197">
    <property type="entry name" value="Chromo-like_dom_sf"/>
</dbReference>
<proteinExistence type="predicted"/>
<dbReference type="HOGENOM" id="CLU_000384_6_10_1"/>
<dbReference type="InParanoid" id="A0A061FVH9"/>
<dbReference type="Pfam" id="PF24626">
    <property type="entry name" value="SH3_Tf2-1"/>
    <property type="match status" value="1"/>
</dbReference>
<dbReference type="eggNOG" id="KOG0017">
    <property type="taxonomic scope" value="Eukaryota"/>
</dbReference>
<dbReference type="Proteomes" id="UP000026915">
    <property type="component" value="Chromosome 3"/>
</dbReference>
<feature type="domain" description="Tf2-1-like SH3-like" evidence="1">
    <location>
        <begin position="6"/>
        <end position="56"/>
    </location>
</feature>
<protein>
    <recommendedName>
        <fullName evidence="1">Tf2-1-like SH3-like domain-containing protein</fullName>
    </recommendedName>
</protein>
<sequence>MKGVIRFARRGKLNLRYIGPFCIIERIRLVAYRLELPPELDRIHNVFQVSMLKKYVPDPSHILETPLIELQEDLKFEVQPVRILDGKDRVLRNKNIPMVKVLWKNARIEEMTWEVEHQMRNQYPHLFSESSK</sequence>
<evidence type="ECO:0000313" key="2">
    <source>
        <dbReference type="EMBL" id="EOY21545.1"/>
    </source>
</evidence>
<dbReference type="PANTHER" id="PTHR46148">
    <property type="entry name" value="CHROMO DOMAIN-CONTAINING PROTEIN"/>
    <property type="match status" value="1"/>
</dbReference>
<dbReference type="InterPro" id="IPR056924">
    <property type="entry name" value="SH3_Tf2-1"/>
</dbReference>
<dbReference type="OMA" id="CIIERIR"/>
<evidence type="ECO:0000313" key="3">
    <source>
        <dbReference type="Proteomes" id="UP000026915"/>
    </source>
</evidence>
<dbReference type="STRING" id="3641.A0A061FVH9"/>
<gene>
    <name evidence="2" type="ORF">TCM_013309</name>
</gene>
<organism evidence="2 3">
    <name type="scientific">Theobroma cacao</name>
    <name type="common">Cacao</name>
    <name type="synonym">Cocoa</name>
    <dbReference type="NCBI Taxonomy" id="3641"/>
    <lineage>
        <taxon>Eukaryota</taxon>
        <taxon>Viridiplantae</taxon>
        <taxon>Streptophyta</taxon>
        <taxon>Embryophyta</taxon>
        <taxon>Tracheophyta</taxon>
        <taxon>Spermatophyta</taxon>
        <taxon>Magnoliopsida</taxon>
        <taxon>eudicotyledons</taxon>
        <taxon>Gunneridae</taxon>
        <taxon>Pentapetalae</taxon>
        <taxon>rosids</taxon>
        <taxon>malvids</taxon>
        <taxon>Malvales</taxon>
        <taxon>Malvaceae</taxon>
        <taxon>Byttnerioideae</taxon>
        <taxon>Theobroma</taxon>
    </lineage>
</organism>
<name>A0A061FVH9_THECC</name>
<dbReference type="Gramene" id="EOY21545">
    <property type="protein sequence ID" value="EOY21545"/>
    <property type="gene ID" value="TCM_013309"/>
</dbReference>
<keyword evidence="3" id="KW-1185">Reference proteome</keyword>
<dbReference type="EMBL" id="CM001881">
    <property type="protein sequence ID" value="EOY21545.1"/>
    <property type="molecule type" value="Genomic_DNA"/>
</dbReference>